<dbReference type="Pfam" id="PF02018">
    <property type="entry name" value="CBM_4_9"/>
    <property type="match status" value="1"/>
</dbReference>
<comment type="caution">
    <text evidence="4">The sequence shown here is derived from an EMBL/GenBank/DDBJ whole genome shotgun (WGS) entry which is preliminary data.</text>
</comment>
<proteinExistence type="predicted"/>
<dbReference type="InterPro" id="IPR003305">
    <property type="entry name" value="CenC_carb-bd"/>
</dbReference>
<feature type="non-terminal residue" evidence="4">
    <location>
        <position position="624"/>
    </location>
</feature>
<keyword evidence="1" id="KW-0378">Hydrolase</keyword>
<dbReference type="Pfam" id="PF16116">
    <property type="entry name" value="DUF4832"/>
    <property type="match status" value="1"/>
</dbReference>
<dbReference type="Proteomes" id="UP001431776">
    <property type="component" value="Unassembled WGS sequence"/>
</dbReference>
<feature type="non-terminal residue" evidence="4">
    <location>
        <position position="1"/>
    </location>
</feature>
<feature type="domain" description="DUF4832" evidence="3">
    <location>
        <begin position="309"/>
        <end position="444"/>
    </location>
</feature>
<evidence type="ECO:0000259" key="3">
    <source>
        <dbReference type="Pfam" id="PF16116"/>
    </source>
</evidence>
<sequence length="624" mass="70157">IGIIVAGRAIAAPAPALEWRAITPSLSDAVLFNPGMGLYLAGGSGLGYQPEPDAWALSLCDIVYFRPTWNDLEADGPGAGFDAYFDPIFDFWVRQRGKRVAFRVMSQSTHYRGKYATPKWVFDRGVPSVLHRGLRGQDQVDPVFWNPCYLEIHCEFIKRLGRYLDDRPGLEYVDIGGIGEWGEMHLGLHMPGRWTPKQLEQTGFTRAKYIAAYRQVIDAHARAFPNTRVFLNVGSHAEINDYAALRGCHFRQDGLTPSGPSSNVGKLYYHPYSRRGVICNYEFHSSYHDMLEKGWDLRETVERGLSDPISYLNTNILSPQRWEDAPTQVKELFVAAARKVGFRFVMTELRVPTRLNLSDRTPGRLLIEHTWTNIGVAPCYESYALEFTLHDDDGKVVATQRHFPVRPTTLWLPGDEAVERTLIRYPAGLPDGDYELKVAMHLPEKAGHRILLGLAGRDDADRYPLCRLAGVTTQRPTGIVYQQQFESAGHRWSSSPGMESALDTTVSHNGTSSLRLSGTQTRGWNYVSRALDSPLLPASKYRLSCWLKVHSVEPTGLPPYLKIGLTDREGAWLTNYQTNPYDMSSSGAWQKLEATFETTFETAGGHLALERGSNDVTTRIDLWL</sequence>
<feature type="domain" description="CBM-cenC" evidence="2">
    <location>
        <begin position="479"/>
        <end position="604"/>
    </location>
</feature>
<dbReference type="RefSeq" id="WP_349247287.1">
    <property type="nucleotide sequence ID" value="NZ_JASCXX010000078.1"/>
</dbReference>
<evidence type="ECO:0000256" key="1">
    <source>
        <dbReference type="ARBA" id="ARBA00022801"/>
    </source>
</evidence>
<name>A0AAW6U1V4_9BACT</name>
<gene>
    <name evidence="4" type="ORF">QJ522_22680</name>
</gene>
<dbReference type="InterPro" id="IPR017853">
    <property type="entry name" value="GH"/>
</dbReference>
<dbReference type="SUPFAM" id="SSF51445">
    <property type="entry name" value="(Trans)glycosidases"/>
    <property type="match status" value="1"/>
</dbReference>
<protein>
    <submittedName>
        <fullName evidence="4">DUF4832 domain-containing protein</fullName>
    </submittedName>
</protein>
<evidence type="ECO:0000313" key="5">
    <source>
        <dbReference type="Proteomes" id="UP001431776"/>
    </source>
</evidence>
<reference evidence="4" key="1">
    <citation type="submission" date="2023-05" db="EMBL/GenBank/DDBJ databases">
        <title>Anaerotaeda fermentans gen. nov., sp. nov., a novel anaerobic planctomycete of the new family within the order Sedimentisphaerales isolated from Taman Peninsula, Russia.</title>
        <authorList>
            <person name="Khomyakova M.A."/>
            <person name="Merkel A.Y."/>
            <person name="Slobodkin A.I."/>
        </authorList>
    </citation>
    <scope>NUCLEOTIDE SEQUENCE</scope>
    <source>
        <strain evidence="4">M17dextr</strain>
    </source>
</reference>
<dbReference type="AlphaFoldDB" id="A0AAW6U1V4"/>
<dbReference type="Gene3D" id="2.60.120.260">
    <property type="entry name" value="Galactose-binding domain-like"/>
    <property type="match status" value="1"/>
</dbReference>
<accession>A0AAW6U1V4</accession>
<evidence type="ECO:0000313" key="4">
    <source>
        <dbReference type="EMBL" id="MDI6451882.1"/>
    </source>
</evidence>
<evidence type="ECO:0000259" key="2">
    <source>
        <dbReference type="Pfam" id="PF02018"/>
    </source>
</evidence>
<keyword evidence="5" id="KW-1185">Reference proteome</keyword>
<dbReference type="SUPFAM" id="SSF49785">
    <property type="entry name" value="Galactose-binding domain-like"/>
    <property type="match status" value="1"/>
</dbReference>
<dbReference type="InterPro" id="IPR008979">
    <property type="entry name" value="Galactose-bd-like_sf"/>
</dbReference>
<dbReference type="EMBL" id="JASCXX010000078">
    <property type="protein sequence ID" value="MDI6451882.1"/>
    <property type="molecule type" value="Genomic_DNA"/>
</dbReference>
<dbReference type="GO" id="GO:0016798">
    <property type="term" value="F:hydrolase activity, acting on glycosyl bonds"/>
    <property type="evidence" value="ECO:0007669"/>
    <property type="project" value="InterPro"/>
</dbReference>
<organism evidence="4 5">
    <name type="scientific">Anaerobaca lacustris</name>
    <dbReference type="NCBI Taxonomy" id="3044600"/>
    <lineage>
        <taxon>Bacteria</taxon>
        <taxon>Pseudomonadati</taxon>
        <taxon>Planctomycetota</taxon>
        <taxon>Phycisphaerae</taxon>
        <taxon>Sedimentisphaerales</taxon>
        <taxon>Anaerobacaceae</taxon>
        <taxon>Anaerobaca</taxon>
    </lineage>
</organism>
<dbReference type="InterPro" id="IPR032267">
    <property type="entry name" value="DUF4832"/>
</dbReference>